<dbReference type="Pfam" id="PF08064">
    <property type="entry name" value="UME"/>
    <property type="match status" value="1"/>
</dbReference>
<evidence type="ECO:0000256" key="9">
    <source>
        <dbReference type="ARBA" id="ARBA00022840"/>
    </source>
</evidence>
<dbReference type="EMBL" id="JALJOS010000012">
    <property type="protein sequence ID" value="KAK9832184.1"/>
    <property type="molecule type" value="Genomic_DNA"/>
</dbReference>
<dbReference type="PROSITE" id="PS51190">
    <property type="entry name" value="FATC"/>
    <property type="match status" value="1"/>
</dbReference>
<feature type="region of interest" description="Disordered" evidence="12">
    <location>
        <begin position="776"/>
        <end position="799"/>
    </location>
</feature>
<dbReference type="Pfam" id="PF02259">
    <property type="entry name" value="FAT"/>
    <property type="match status" value="1"/>
</dbReference>
<keyword evidence="8" id="KW-0418">Kinase</keyword>
<dbReference type="EC" id="2.7.11.1" evidence="3"/>
<dbReference type="InterPro" id="IPR011009">
    <property type="entry name" value="Kinase-like_dom_sf"/>
</dbReference>
<evidence type="ECO:0000256" key="7">
    <source>
        <dbReference type="ARBA" id="ARBA00022763"/>
    </source>
</evidence>
<dbReference type="Gene3D" id="1.10.1070.11">
    <property type="entry name" value="Phosphatidylinositol 3-/4-kinase, catalytic domain"/>
    <property type="match status" value="1"/>
</dbReference>
<dbReference type="PROSITE" id="PS51189">
    <property type="entry name" value="FAT"/>
    <property type="match status" value="1"/>
</dbReference>
<dbReference type="GO" id="GO:0000077">
    <property type="term" value="P:DNA damage checkpoint signaling"/>
    <property type="evidence" value="ECO:0007669"/>
    <property type="project" value="TreeGrafter"/>
</dbReference>
<feature type="region of interest" description="Disordered" evidence="12">
    <location>
        <begin position="435"/>
        <end position="489"/>
    </location>
</feature>
<dbReference type="SMART" id="SM00146">
    <property type="entry name" value="PI3Kc"/>
    <property type="match status" value="1"/>
</dbReference>
<keyword evidence="5" id="KW-0808">Transferase</keyword>
<gene>
    <name evidence="16" type="ORF">WJX74_002151</name>
</gene>
<comment type="subcellular location">
    <subcellularLocation>
        <location evidence="1">Nucleus</location>
    </subcellularLocation>
</comment>
<accession>A0AAW1RF16</accession>
<evidence type="ECO:0000313" key="17">
    <source>
        <dbReference type="Proteomes" id="UP001438707"/>
    </source>
</evidence>
<evidence type="ECO:0000256" key="6">
    <source>
        <dbReference type="ARBA" id="ARBA00022741"/>
    </source>
</evidence>
<evidence type="ECO:0000256" key="12">
    <source>
        <dbReference type="SAM" id="MobiDB-lite"/>
    </source>
</evidence>
<evidence type="ECO:0000256" key="1">
    <source>
        <dbReference type="ARBA" id="ARBA00004123"/>
    </source>
</evidence>
<dbReference type="InterPro" id="IPR003152">
    <property type="entry name" value="FATC_dom"/>
</dbReference>
<evidence type="ECO:0000259" key="13">
    <source>
        <dbReference type="PROSITE" id="PS50290"/>
    </source>
</evidence>
<proteinExistence type="inferred from homology"/>
<dbReference type="GO" id="GO:0000723">
    <property type="term" value="P:telomere maintenance"/>
    <property type="evidence" value="ECO:0007669"/>
    <property type="project" value="TreeGrafter"/>
</dbReference>
<dbReference type="PANTHER" id="PTHR11139">
    <property type="entry name" value="ATAXIA TELANGIECTASIA MUTATED ATM -RELATED"/>
    <property type="match status" value="1"/>
</dbReference>
<dbReference type="CDD" id="cd00892">
    <property type="entry name" value="PIKKc_ATR"/>
    <property type="match status" value="1"/>
</dbReference>
<keyword evidence="4" id="KW-0723">Serine/threonine-protein kinase</keyword>
<keyword evidence="10" id="KW-0234">DNA repair</keyword>
<evidence type="ECO:0000259" key="15">
    <source>
        <dbReference type="PROSITE" id="PS51190"/>
    </source>
</evidence>
<dbReference type="InterPro" id="IPR050517">
    <property type="entry name" value="DDR_Repair_Kinase"/>
</dbReference>
<feature type="region of interest" description="Disordered" evidence="12">
    <location>
        <begin position="184"/>
        <end position="219"/>
    </location>
</feature>
<organism evidence="16 17">
    <name type="scientific">Apatococcus lobatus</name>
    <dbReference type="NCBI Taxonomy" id="904363"/>
    <lineage>
        <taxon>Eukaryota</taxon>
        <taxon>Viridiplantae</taxon>
        <taxon>Chlorophyta</taxon>
        <taxon>core chlorophytes</taxon>
        <taxon>Trebouxiophyceae</taxon>
        <taxon>Chlorellales</taxon>
        <taxon>Chlorellaceae</taxon>
        <taxon>Apatococcus</taxon>
    </lineage>
</organism>
<name>A0AAW1RF16_9CHLO</name>
<dbReference type="Gene3D" id="3.30.1010.10">
    <property type="entry name" value="Phosphatidylinositol 3-kinase Catalytic Subunit, Chain A, domain 4"/>
    <property type="match status" value="1"/>
</dbReference>
<dbReference type="Pfam" id="PF00454">
    <property type="entry name" value="PI3_PI4_kinase"/>
    <property type="match status" value="1"/>
</dbReference>
<dbReference type="PANTHER" id="PTHR11139:SF69">
    <property type="entry name" value="SERINE_THREONINE-PROTEIN KINASE ATR"/>
    <property type="match status" value="1"/>
</dbReference>
<evidence type="ECO:0000256" key="4">
    <source>
        <dbReference type="ARBA" id="ARBA00022527"/>
    </source>
</evidence>
<evidence type="ECO:0000256" key="11">
    <source>
        <dbReference type="ARBA" id="ARBA00023242"/>
    </source>
</evidence>
<dbReference type="SUPFAM" id="SSF48371">
    <property type="entry name" value="ARM repeat"/>
    <property type="match status" value="1"/>
</dbReference>
<feature type="region of interest" description="Disordered" evidence="12">
    <location>
        <begin position="2126"/>
        <end position="2153"/>
    </location>
</feature>
<dbReference type="InterPro" id="IPR014009">
    <property type="entry name" value="PIK_FAT"/>
</dbReference>
<dbReference type="GO" id="GO:0005524">
    <property type="term" value="F:ATP binding"/>
    <property type="evidence" value="ECO:0007669"/>
    <property type="project" value="UniProtKB-KW"/>
</dbReference>
<keyword evidence="6" id="KW-0547">Nucleotide-binding</keyword>
<dbReference type="InterPro" id="IPR057564">
    <property type="entry name" value="HEAT_ATR"/>
</dbReference>
<feature type="compositionally biased region" description="Basic and acidic residues" evidence="12">
    <location>
        <begin position="435"/>
        <end position="445"/>
    </location>
</feature>
<keyword evidence="17" id="KW-1185">Reference proteome</keyword>
<keyword evidence="7" id="KW-0227">DNA damage</keyword>
<evidence type="ECO:0000259" key="14">
    <source>
        <dbReference type="PROSITE" id="PS51189"/>
    </source>
</evidence>
<dbReference type="Proteomes" id="UP001438707">
    <property type="component" value="Unassembled WGS sequence"/>
</dbReference>
<keyword evidence="9" id="KW-0067">ATP-binding</keyword>
<feature type="domain" description="FATC" evidence="15">
    <location>
        <begin position="2695"/>
        <end position="2727"/>
    </location>
</feature>
<dbReference type="GO" id="GO:0004674">
    <property type="term" value="F:protein serine/threonine kinase activity"/>
    <property type="evidence" value="ECO:0007669"/>
    <property type="project" value="UniProtKB-KW"/>
</dbReference>
<feature type="compositionally biased region" description="Polar residues" evidence="12">
    <location>
        <begin position="776"/>
        <end position="791"/>
    </location>
</feature>
<feature type="compositionally biased region" description="Polar residues" evidence="12">
    <location>
        <begin position="204"/>
        <end position="219"/>
    </location>
</feature>
<dbReference type="Pfam" id="PF23593">
    <property type="entry name" value="HEAT_ATR"/>
    <property type="match status" value="1"/>
</dbReference>
<feature type="domain" description="PI3K/PI4K catalytic" evidence="13">
    <location>
        <begin position="2385"/>
        <end position="2697"/>
    </location>
</feature>
<evidence type="ECO:0000256" key="5">
    <source>
        <dbReference type="ARBA" id="ARBA00022679"/>
    </source>
</evidence>
<comment type="similarity">
    <text evidence="2">Belongs to the PI3/PI4-kinase family. ATM subfamily.</text>
</comment>
<keyword evidence="11" id="KW-0539">Nucleus</keyword>
<feature type="compositionally biased region" description="Low complexity" evidence="12">
    <location>
        <begin position="2129"/>
        <end position="2140"/>
    </location>
</feature>
<protein>
    <recommendedName>
        <fullName evidence="3">non-specific serine/threonine protein kinase</fullName>
        <ecNumber evidence="3">2.7.11.1</ecNumber>
    </recommendedName>
</protein>
<dbReference type="InterPro" id="IPR003151">
    <property type="entry name" value="PIK-rel_kinase_FAT"/>
</dbReference>
<dbReference type="GO" id="GO:0005634">
    <property type="term" value="C:nucleus"/>
    <property type="evidence" value="ECO:0007669"/>
    <property type="project" value="UniProtKB-SubCell"/>
</dbReference>
<dbReference type="InterPro" id="IPR012993">
    <property type="entry name" value="UME"/>
</dbReference>
<reference evidence="16 17" key="1">
    <citation type="journal article" date="2024" name="Nat. Commun.">
        <title>Phylogenomics reveals the evolutionary origins of lichenization in chlorophyte algae.</title>
        <authorList>
            <person name="Puginier C."/>
            <person name="Libourel C."/>
            <person name="Otte J."/>
            <person name="Skaloud P."/>
            <person name="Haon M."/>
            <person name="Grisel S."/>
            <person name="Petersen M."/>
            <person name="Berrin J.G."/>
            <person name="Delaux P.M."/>
            <person name="Dal Grande F."/>
            <person name="Keller J."/>
        </authorList>
    </citation>
    <scope>NUCLEOTIDE SEQUENCE [LARGE SCALE GENOMIC DNA]</scope>
    <source>
        <strain evidence="16 17">SAG 2145</strain>
    </source>
</reference>
<dbReference type="PROSITE" id="PS50290">
    <property type="entry name" value="PI3_4_KINASE_3"/>
    <property type="match status" value="1"/>
</dbReference>
<evidence type="ECO:0000313" key="16">
    <source>
        <dbReference type="EMBL" id="KAK9832184.1"/>
    </source>
</evidence>
<dbReference type="SUPFAM" id="SSF56112">
    <property type="entry name" value="Protein kinase-like (PK-like)"/>
    <property type="match status" value="1"/>
</dbReference>
<evidence type="ECO:0000256" key="2">
    <source>
        <dbReference type="ARBA" id="ARBA00010769"/>
    </source>
</evidence>
<dbReference type="Pfam" id="PF02260">
    <property type="entry name" value="FATC"/>
    <property type="match status" value="1"/>
</dbReference>
<evidence type="ECO:0000256" key="10">
    <source>
        <dbReference type="ARBA" id="ARBA00023204"/>
    </source>
</evidence>
<evidence type="ECO:0000256" key="8">
    <source>
        <dbReference type="ARBA" id="ARBA00022777"/>
    </source>
</evidence>
<sequence length="2727" mass="298070">MAGKQKPEKALALLLHEITDCLVAAGSESGSQQSGANSLTSRMRTVLDALLDRCVDRSTVTERELETVLKLVNLALERFPAMFSSTRHLPTAFKLLQKLLPLFVTQRLSSLQPQLENTICQLLDVLLQSTQGPFAMIFKGLLHLVQDLEEILKLLVIPGTLIASSTLQIDCFHTAFSMRLPEDNAEDSCQQPMDSNFRPDQSPKLAQQGLSDTEQSSNRPGVLTIQGMQQCQLLLSSMLKLISHCLRRNPRLLSNTSFMEGLPSICNLASHGGIQVENAALELLETVIGQSFPFCMLSSILVDTLCTCLAKRHVAADKDMTAAWQHQLHGTVQSAASLMLQAPSHWSTKLNQNKLSMAVLAAAQQAKEHSSHQTDLIKILNQLTRHPNTGMISIHSILWLASLGAAGTACAAGAITAWASSVPFAAFEDSAGRTLHEEHARRQETAEAGATQRPPPKRRKVDTSLLAPALHPDQPKSAPSDPMSSSLLSPEDSTILQGFLDQLTSCQPGNEMAEDCKQAAILQALAQGLAGMQSGALLQLLGRQLNAWARHAVAASAQLATQEDHQEDLLQLASCILGAALAFCHSCMHQQPTGDVQGSSPAFTSASQAFQHLQLTSEQLRSLCQLPWSLAAGSVASQDEAGEANRKLKQQLKQAKLAALQIQLLAATLAPDVCKVLAGSKRVKVGAFQAAQDGDATIHVAAAHVLPALHRACSHSLPDEAAFLQMCLDALTRLGAAEDVDVRVAVAVSVGQLSTDACRGDDRLSRTAAAIAALSPDSTATHSSRSAVSNQRTEDLRTPSHQFSSAKLGCIRQYALQPFANTLLQLEPEPAVQAAMLNSVLRWLAAASDKELAEASTLARLCIEQASHADRSVRSALASGITCMARPGILAAWHSSGSPQDAGNPDGLGLLQELKSMLERESRGVVKETMLETIANLGGVLPAERPRILTCATLIDHIDSEDPCIQAAASALLVGLAEARECSLYEMLTELRSLLEYIGLRHKTKRSVIARLARLAGMRTSDLALAVFPAVFPRLIDNQDREAMTALAETAGREVKALVNQQGHSLLARGLYTGGIDFNRFMEFMEQLLETGIIGYIQSGMNYIIREVIALAASAEDWQQGAELPQGVIAKAKDMMRELTKVVPDQPADATVASFLAETDNVTRTLKGYSDTLDGRLEATHHCTIQTAQETALRGIALIISLTENYIGRFLPQIMALLTKSVSAGTPAALKLASLQDWSLLAHALAKQSLSQLGSNINQMVVVLLEPLQDGGLAGDKAAAVLQEVVSICEARLPAKMKTLPPIPRSVPALKHASDRWSKLAIDEQAQLLMTCLADPSLSVRRVVLQELRELLHNNRSWVGGLLHASARSLAGQQQNDHQDRFLSRLVGALMKCCDPEAKSEASQEAQQACAECLGLLGAIDPARLHIDAEPLPAMHVTLQQLLVALLARHLVRLLRVASSLHVLDVATFAIQELLKHYAKAWASPSRKSSSRRDSSNVLFEALTADIQDVIRPFLDSKYELLGSYSHVKGIIFRAGSMSFQLWLSTWVRQLLTHHASGVLLHMFQACHPLVKSDVQTALFLLPYLVVTAISQPNGQGKERVREEVCHVLRDGRTSKEGELCVTAVFSLLDTLKKWVEERKVALAAKGGPAEVPQEVASDAALDAVAHLLEIIPRDLCAQAAFHCGAHARALQYYETHVRAKQRGAVNQASRRGLPDPYTDEQVTFLQDVYGKLEEPDGLDGLVRLRTGGPGLHDQILAAEKAGKWSEALTLYEQTLQLSPAELAAEGPEEGLTSVQKGHLRCQLQMGHLHSMLAQVDGWRSRCSGPMQPQMDALGVEAAWRVGNWELLAEFVQNAEEGNLTLDAQDEWEVKLGRLLCASQQRDADLLALHLHEARAGIMASLSAASMESYTRAYPHLVQLHLLQELADATGLARTESAPSGPLERQRRLRWDERLQVTQASLMVQEPILAMRRQLAGLIGAGEEAKACWLKQAKLCRAIGHYEAASGASLEALSQGAPGAELERAKLLWAMDQPHRAILKLQEAVQRMDARGKSGAAATQMPLEQRRMEAKMILKLGQWMAETGQGGRSDITGLFERAMAMEKRSEKCYFIYAQYLDQLMRDAKQRQEAAAPKTAGAGRANSQDRLSGRSRIPLGEDQPYLEILPLVLTNYGTSVQCGTHHIFESLPRLLTLWFEFGSQQMSSRSTSVKVRQVCTSIFGTINSLANALPQYAWLAVLPQLISRICHQNIEVQKATRQIITRITQAYPQQALWALAAVNKSTVYARREAASEIITSAKKHTESEEGKALYGQFAALCDQLIKLCNHMPPKNVRVLSAKKECAPLVRMLPIDVVVPISSMLTLSLPASGRTEKSHKPFSDSITIAGIKDEVGIMASLQKPKKITLIGSNGLEYTFLAKPKDDLRKDNRMMEFAGVLNRLFAKDPASRRRNLYIRRFAVMPLTEDCGLVEWVPHTTGLRHCIEAIYTAEGLFDRSKTNHSIRNAYEKWTDKRKAGLMEKLLATFPPRLHRWFLARFPEPAAWLAARLAWTRTTAVWSMVGHITGLGDRHGENILVDATSGDVVQIDFACLFDKGLTLEKPEMVPFRLTQNIIDAFGVSGIEGVFRRVAEITLQVLRTHRTTLISVLETFVHDPLVEWTHGHRTAEELERGNPQAKDAMATIEGRLTGTLLGVSSSPSLPLSAAGQAHRLIEEAIDRENLGQMYIWWMAWN</sequence>
<comment type="caution">
    <text evidence="16">The sequence shown here is derived from an EMBL/GenBank/DDBJ whole genome shotgun (WGS) entry which is preliminary data.</text>
</comment>
<dbReference type="InterPro" id="IPR000403">
    <property type="entry name" value="PI3/4_kinase_cat_dom"/>
</dbReference>
<dbReference type="InterPro" id="IPR056802">
    <property type="entry name" value="ATR-like_M-HEAT"/>
</dbReference>
<dbReference type="InterPro" id="IPR016024">
    <property type="entry name" value="ARM-type_fold"/>
</dbReference>
<evidence type="ECO:0000256" key="3">
    <source>
        <dbReference type="ARBA" id="ARBA00012513"/>
    </source>
</evidence>
<dbReference type="GO" id="GO:0005694">
    <property type="term" value="C:chromosome"/>
    <property type="evidence" value="ECO:0007669"/>
    <property type="project" value="TreeGrafter"/>
</dbReference>
<dbReference type="InterPro" id="IPR036940">
    <property type="entry name" value="PI3/4_kinase_cat_sf"/>
</dbReference>
<dbReference type="GO" id="GO:0006281">
    <property type="term" value="P:DNA repair"/>
    <property type="evidence" value="ECO:0007669"/>
    <property type="project" value="UniProtKB-KW"/>
</dbReference>
<feature type="domain" description="FAT" evidence="14">
    <location>
        <begin position="1676"/>
        <end position="2280"/>
    </location>
</feature>
<dbReference type="Pfam" id="PF25030">
    <property type="entry name" value="M-HEAT_ATR"/>
    <property type="match status" value="1"/>
</dbReference>
<feature type="compositionally biased region" description="Low complexity" evidence="12">
    <location>
        <begin position="475"/>
        <end position="489"/>
    </location>
</feature>
<dbReference type="SMART" id="SM01343">
    <property type="entry name" value="FATC"/>
    <property type="match status" value="1"/>
</dbReference>